<proteinExistence type="predicted"/>
<name>A0A385EXQ7_ACIBA</name>
<protein>
    <submittedName>
        <fullName evidence="1">Uncharacterized protein</fullName>
    </submittedName>
</protein>
<evidence type="ECO:0000313" key="1">
    <source>
        <dbReference type="EMBL" id="AXQ91272.1"/>
    </source>
</evidence>
<reference evidence="1" key="1">
    <citation type="submission" date="2018-08" db="EMBL/GenBank/DDBJ databases">
        <title>Complete genome sequence of Acinetobacter baumannii strain WM99c.</title>
        <authorList>
            <person name="Nigro S.J."/>
            <person name="Wick R.R."/>
            <person name="Holt K.E."/>
            <person name="Hall R.M."/>
        </authorList>
    </citation>
    <scope>NUCLEOTIDE SEQUENCE</scope>
    <source>
        <strain evidence="1">WM99c</strain>
    </source>
</reference>
<dbReference type="RefSeq" id="WP_000566934.1">
    <property type="nucleotide sequence ID" value="NZ_AERY01000021.1"/>
</dbReference>
<accession>A0A385EXQ7</accession>
<sequence length="196" mass="22909">MIDQKEEMAPLFALAYMSLIDEDRLNRWVKASFALGKVEPFFISTFQSLGRLDSRLVFFDKIIIKNLMKGDKGDLDFNAYTIEHLSQATLWLFGAYEIIRVLNDKDFKKKPEMAIYNKYQPEIYSLKLKLARIRMPLAKFAPADKHKGDAHVPTPTFNITHGVAWQITETEWIIRKELSDEMLELLEKIFKETKTE</sequence>
<organism evidence="1">
    <name type="scientific">Acinetobacter baumannii WM99c</name>
    <dbReference type="NCBI Taxonomy" id="945555"/>
    <lineage>
        <taxon>Bacteria</taxon>
        <taxon>Pseudomonadati</taxon>
        <taxon>Pseudomonadota</taxon>
        <taxon>Gammaproteobacteria</taxon>
        <taxon>Moraxellales</taxon>
        <taxon>Moraxellaceae</taxon>
        <taxon>Acinetobacter</taxon>
        <taxon>Acinetobacter calcoaceticus/baumannii complex</taxon>
    </lineage>
</organism>
<gene>
    <name evidence="1" type="ORF">BSF95_02912</name>
</gene>
<dbReference type="AlphaFoldDB" id="A0A385EXQ7"/>
<dbReference type="EMBL" id="CP031743">
    <property type="protein sequence ID" value="AXQ91272.1"/>
    <property type="molecule type" value="Genomic_DNA"/>
</dbReference>